<comment type="caution">
    <text evidence="4">The sequence shown here is derived from an EMBL/GenBank/DDBJ whole genome shotgun (WGS) entry which is preliminary data.</text>
</comment>
<dbReference type="Gene3D" id="3.40.50.410">
    <property type="entry name" value="von Willebrand factor, type A domain"/>
    <property type="match status" value="1"/>
</dbReference>
<dbReference type="PANTHER" id="PTHR45737">
    <property type="entry name" value="VON WILLEBRAND FACTOR A DOMAIN-CONTAINING PROTEIN 5A"/>
    <property type="match status" value="1"/>
</dbReference>
<accession>A0A0F9WG23</accession>
<dbReference type="PANTHER" id="PTHR45737:SF6">
    <property type="entry name" value="VON WILLEBRAND FACTOR A DOMAIN-CONTAINING PROTEIN 5A"/>
    <property type="match status" value="1"/>
</dbReference>
<protein>
    <recommendedName>
        <fullName evidence="5">VWFA domain-containing protein</fullName>
    </recommendedName>
</protein>
<proteinExistence type="predicted"/>
<evidence type="ECO:0000313" key="4">
    <source>
        <dbReference type="EMBL" id="KKN84831.1"/>
    </source>
</evidence>
<feature type="domain" description="VWFA" evidence="2">
    <location>
        <begin position="322"/>
        <end position="492"/>
    </location>
</feature>
<evidence type="ECO:0000259" key="3">
    <source>
        <dbReference type="PROSITE" id="PS51468"/>
    </source>
</evidence>
<dbReference type="Pfam" id="PF13768">
    <property type="entry name" value="VWA_3"/>
    <property type="match status" value="1"/>
</dbReference>
<dbReference type="InterPro" id="IPR013694">
    <property type="entry name" value="VIT"/>
</dbReference>
<evidence type="ECO:0000256" key="1">
    <source>
        <dbReference type="SAM" id="MobiDB-lite"/>
    </source>
</evidence>
<name>A0A0F9WG23_9ZZZZ</name>
<dbReference type="EMBL" id="LAZR01000166">
    <property type="protein sequence ID" value="KKN84831.1"/>
    <property type="molecule type" value="Genomic_DNA"/>
</dbReference>
<feature type="compositionally biased region" description="Basic and acidic residues" evidence="1">
    <location>
        <begin position="694"/>
        <end position="715"/>
    </location>
</feature>
<evidence type="ECO:0008006" key="5">
    <source>
        <dbReference type="Google" id="ProtNLM"/>
    </source>
</evidence>
<dbReference type="PROSITE" id="PS51468">
    <property type="entry name" value="VIT"/>
    <property type="match status" value="1"/>
</dbReference>
<evidence type="ECO:0000259" key="2">
    <source>
        <dbReference type="PROSITE" id="PS50234"/>
    </source>
</evidence>
<dbReference type="SUPFAM" id="SSF53300">
    <property type="entry name" value="vWA-like"/>
    <property type="match status" value="1"/>
</dbReference>
<sequence>MLHTARALIAFVTVVLLAVGAAQAQSEQPAPPKVTEGQLRAVDAEGRPVGLCPLKHTDVQAVITGLLARVTVTQEFHNPFEDKIEAVYVFPLRASAAVHDMTMTVGDRVIRGLIKERDEARKIYEQAKAAGHVAGLLDQERPNIFTQSVANIEPGKAVTITISYTELLTYEDGKVSFVFPMVVGPRYIPGAPTGQAGTGWAEDTDEVPDASRITPPVTPKDTRAGHDISLAVALDAGAAIHALRSEQHGINMEWQDTERSSVAVQLANKKEIPNKDFVLVWSTVTDAISDATLAGVDERGGFFLLMLQPPEKVQPDQIMPREIIFVLDTSGSMRGFPIETSKSIMRRAIKELRHADTFNLITFAGTTKILWDKLRANTEANRAEAMKFVDSLEGGGGTEMMKAIHAALAGEHDPEKIRIVAFLTDGYVGNDMAIIDAVQKNARTTRVFSFGIGTSVNRYLLGNMARAGRGEAAYALNQGQAEKTAEQFYDRINAPVLTDVAVDFGDLADAIEADELYPQLIPDLFSAKPVVLYGRYKPGAADRAGTITLRGQTVAGPFERKLKVTLPASADPGAIPAMWARKKVAHLMSQDLSGIQQGSPDPAIKESIIGLGITYRLMTRFTSFVAVEEKVVTVGGKPRTVAVPVEMPEGVSYEGVFGDRPSPVSTARLVGSGGGGGGGGFAAMALPEASVDEDNGRKTQDRQVQQIRDDEKLSDEEKRQKIAELKLDKALHGLADKLDADGNYADKTLSVSGGKLEVAVYLTDLSDEVLAKLKELGFEKILDASAVKMVIGTIEVARLADLAQLDEVRRIGLPELLD</sequence>
<dbReference type="InterPro" id="IPR002035">
    <property type="entry name" value="VWF_A"/>
</dbReference>
<dbReference type="SMART" id="SM00327">
    <property type="entry name" value="VWA"/>
    <property type="match status" value="1"/>
</dbReference>
<feature type="domain" description="VIT" evidence="3">
    <location>
        <begin position="38"/>
        <end position="166"/>
    </location>
</feature>
<dbReference type="AlphaFoldDB" id="A0A0F9WG23"/>
<dbReference type="Pfam" id="PF08487">
    <property type="entry name" value="VIT"/>
    <property type="match status" value="1"/>
</dbReference>
<feature type="region of interest" description="Disordered" evidence="1">
    <location>
        <begin position="689"/>
        <end position="715"/>
    </location>
</feature>
<dbReference type="InterPro" id="IPR036465">
    <property type="entry name" value="vWFA_dom_sf"/>
</dbReference>
<organism evidence="4">
    <name type="scientific">marine sediment metagenome</name>
    <dbReference type="NCBI Taxonomy" id="412755"/>
    <lineage>
        <taxon>unclassified sequences</taxon>
        <taxon>metagenomes</taxon>
        <taxon>ecological metagenomes</taxon>
    </lineage>
</organism>
<reference evidence="4" key="1">
    <citation type="journal article" date="2015" name="Nature">
        <title>Complex archaea that bridge the gap between prokaryotes and eukaryotes.</title>
        <authorList>
            <person name="Spang A."/>
            <person name="Saw J.H."/>
            <person name="Jorgensen S.L."/>
            <person name="Zaremba-Niedzwiedzka K."/>
            <person name="Martijn J."/>
            <person name="Lind A.E."/>
            <person name="van Eijk R."/>
            <person name="Schleper C."/>
            <person name="Guy L."/>
            <person name="Ettema T.J."/>
        </authorList>
    </citation>
    <scope>NUCLEOTIDE SEQUENCE</scope>
</reference>
<dbReference type="SMART" id="SM00609">
    <property type="entry name" value="VIT"/>
    <property type="match status" value="1"/>
</dbReference>
<dbReference type="PROSITE" id="PS50234">
    <property type="entry name" value="VWFA"/>
    <property type="match status" value="1"/>
</dbReference>
<gene>
    <name evidence="4" type="ORF">LCGC14_0284950</name>
</gene>